<dbReference type="AlphaFoldDB" id="A0A3D9B5S8"/>
<keyword evidence="2" id="KW-1185">Reference proteome</keyword>
<dbReference type="OrthoDB" id="1442339at2"/>
<dbReference type="EMBL" id="QNVV01000004">
    <property type="protein sequence ID" value="REC48552.1"/>
    <property type="molecule type" value="Genomic_DNA"/>
</dbReference>
<dbReference type="Proteomes" id="UP000256257">
    <property type="component" value="Unassembled WGS sequence"/>
</dbReference>
<evidence type="ECO:0000313" key="1">
    <source>
        <dbReference type="EMBL" id="REC48552.1"/>
    </source>
</evidence>
<name>A0A3D9B5S8_9FLAO</name>
<proteinExistence type="predicted"/>
<comment type="caution">
    <text evidence="1">The sequence shown here is derived from an EMBL/GenBank/DDBJ whole genome shotgun (WGS) entry which is preliminary data.</text>
</comment>
<accession>A0A3D9B5S8</accession>
<evidence type="ECO:0008006" key="3">
    <source>
        <dbReference type="Google" id="ProtNLM"/>
    </source>
</evidence>
<reference evidence="1 2" key="1">
    <citation type="submission" date="2018-06" db="EMBL/GenBank/DDBJ databases">
        <title>Novel Chryseobacterium species.</title>
        <authorList>
            <person name="Newman J."/>
            <person name="Hugo C."/>
            <person name="Oosthuizen L."/>
            <person name="Charimba G."/>
        </authorList>
    </citation>
    <scope>NUCLEOTIDE SEQUENCE [LARGE SCALE GENOMIC DNA]</scope>
    <source>
        <strain evidence="1 2">7_F195</strain>
    </source>
</reference>
<organism evidence="1 2">
    <name type="scientific">Chryseobacterium pennipullorum</name>
    <dbReference type="NCBI Taxonomy" id="2258963"/>
    <lineage>
        <taxon>Bacteria</taxon>
        <taxon>Pseudomonadati</taxon>
        <taxon>Bacteroidota</taxon>
        <taxon>Flavobacteriia</taxon>
        <taxon>Flavobacteriales</taxon>
        <taxon>Weeksellaceae</taxon>
        <taxon>Chryseobacterium group</taxon>
        <taxon>Chryseobacterium</taxon>
    </lineage>
</organism>
<protein>
    <recommendedName>
        <fullName evidence="3">Peptidase M41 domain-containing protein</fullName>
    </recommendedName>
</protein>
<gene>
    <name evidence="1" type="ORF">DRF67_06955</name>
</gene>
<evidence type="ECO:0000313" key="2">
    <source>
        <dbReference type="Proteomes" id="UP000256257"/>
    </source>
</evidence>
<sequence length="200" mass="23722">MNYYKEDELKKVLIHELGHFVAHQILFENFEYSEPINIGICYENEKYLGQVNARRRNNHPKRIAYPGQSNMQEFEDVASTLYGCIFQSIFTRIDVCNCYNSIDGSYDFSQIKLAFIEFGEDIEQYKDLFFSHFHILNQSEIPEMISQISLNDFFEPKPNNQYLILSRDVLNNSNIKKIIKIVTPMYLNFYKKIKKRNPTV</sequence>
<dbReference type="RefSeq" id="WP_115927578.1">
    <property type="nucleotide sequence ID" value="NZ_QNVV01000004.1"/>
</dbReference>